<dbReference type="GO" id="GO:0016887">
    <property type="term" value="F:ATP hydrolysis activity"/>
    <property type="evidence" value="ECO:0007669"/>
    <property type="project" value="InterPro"/>
</dbReference>
<dbReference type="GO" id="GO:0006302">
    <property type="term" value="P:double-strand break repair"/>
    <property type="evidence" value="ECO:0007669"/>
    <property type="project" value="InterPro"/>
</dbReference>
<keyword evidence="5" id="KW-1185">Reference proteome</keyword>
<evidence type="ECO:0000256" key="1">
    <source>
        <dbReference type="SAM" id="Coils"/>
    </source>
</evidence>
<evidence type="ECO:0000256" key="2">
    <source>
        <dbReference type="SAM" id="MobiDB-lite"/>
    </source>
</evidence>
<evidence type="ECO:0000313" key="5">
    <source>
        <dbReference type="Proteomes" id="UP000479692"/>
    </source>
</evidence>
<dbReference type="Proteomes" id="UP000479692">
    <property type="component" value="Unassembled WGS sequence"/>
</dbReference>
<accession>A0A7C9LLK1</accession>
<feature type="domain" description="Rad50/SbcC-type AAA" evidence="3">
    <location>
        <begin position="23"/>
        <end position="268"/>
    </location>
</feature>
<dbReference type="PANTHER" id="PTHR32114:SF2">
    <property type="entry name" value="ABC TRANSPORTER ABCH.3"/>
    <property type="match status" value="1"/>
</dbReference>
<reference evidence="4 5" key="1">
    <citation type="submission" date="2019-12" db="EMBL/GenBank/DDBJ databases">
        <authorList>
            <person name="Xu J."/>
        </authorList>
    </citation>
    <scope>NUCLEOTIDE SEQUENCE [LARGE SCALE GENOMIC DNA]</scope>
    <source>
        <strain evidence="4 5">HX-5-24</strain>
    </source>
</reference>
<dbReference type="Pfam" id="PF13476">
    <property type="entry name" value="AAA_23"/>
    <property type="match status" value="1"/>
</dbReference>
<dbReference type="SUPFAM" id="SSF52540">
    <property type="entry name" value="P-loop containing nucleoside triphosphate hydrolases"/>
    <property type="match status" value="1"/>
</dbReference>
<organism evidence="4 5">
    <name type="scientific">Noviluteimonas gilva</name>
    <dbReference type="NCBI Taxonomy" id="2682097"/>
    <lineage>
        <taxon>Bacteria</taxon>
        <taxon>Pseudomonadati</taxon>
        <taxon>Pseudomonadota</taxon>
        <taxon>Gammaproteobacteria</taxon>
        <taxon>Lysobacterales</taxon>
        <taxon>Lysobacteraceae</taxon>
        <taxon>Noviluteimonas</taxon>
    </lineage>
</organism>
<name>A0A7C9LLK1_9GAMM</name>
<feature type="coiled-coil region" evidence="1">
    <location>
        <begin position="215"/>
        <end position="273"/>
    </location>
</feature>
<dbReference type="EMBL" id="WOXT01000001">
    <property type="protein sequence ID" value="MUV13363.1"/>
    <property type="molecule type" value="Genomic_DNA"/>
</dbReference>
<proteinExistence type="predicted"/>
<dbReference type="AlphaFoldDB" id="A0A7C9LLK1"/>
<feature type="coiled-coil region" evidence="1">
    <location>
        <begin position="420"/>
        <end position="457"/>
    </location>
</feature>
<keyword evidence="1" id="KW-0175">Coiled coil</keyword>
<sequence length="788" mass="86346">MASRCPEGGRQGGRPVTAPAIVSLSIENLRGSVTPFTLAFEKNKKLTIVYGENGTGKSTISDALDLLGNEKVGSLENRGVGAATRPYWPSVGKAHADVKVALTTLAGTCTLSLGKMAAVVDNPSLKPQVAVLRRSQILNLIAAQPADRYKAISRFVDVSGVEASESTLRKLINDKNKDFDNATARVGANRTSIENFWEQAGKAPPDAFSWAKSEVQKDQKELDQKKAAIDELVSRWDKVIPHQNRLIELSGQLKTAEAALEKAEVDLEAITSDAADGYVEVLEILKAAQKHFTTHPHPSVCPLCESNEKAGELVTEVNRRIEAQGLHSKLDAAKKAVAAQRGVVQAATQRLEDFKKDAANDFAALESYCTDGSRLAELELPAFPVPSQPEQWADWIDGNKDKRDEWKRTSDACVDAKMFVETLRLSLKNLEESEAAAKELEVVLPRLREILKIVERERKKYTDSVLDAISTRVGELYEAIHPGEGLNKIVLALDAAKRGSLDIATEFAGRQDSPPQAYLSDSHLDTLGLCVFLALAEHEVPEQKILVLDDVLGSVDEPHVERVIGLIYEVSQKFRHALITTHYRPWREKFRWGILKPDQVCQFVELRGWSLSDGMALSGSIPEIARLKVLLDDQNPDIQAITGKAGVILEALLDFITLKYGCAVPRRAGNAYVLSDLLDAVNGKLMAALTGELVVVDDTGSQAVTPVPIKPILEEIKTIAQARNVLGAHFNALAFDLYPSEGIRFARLVEQLCDALICPDHGWPTKDTGSYWKNGGDTRRLHPLKKPS</sequence>
<evidence type="ECO:0000259" key="3">
    <source>
        <dbReference type="Pfam" id="PF13476"/>
    </source>
</evidence>
<protein>
    <submittedName>
        <fullName evidence="4">AAA family ATPase</fullName>
    </submittedName>
</protein>
<evidence type="ECO:0000313" key="4">
    <source>
        <dbReference type="EMBL" id="MUV13363.1"/>
    </source>
</evidence>
<gene>
    <name evidence="4" type="ORF">GN331_03990</name>
</gene>
<dbReference type="PANTHER" id="PTHR32114">
    <property type="entry name" value="ABC TRANSPORTER ABCH.3"/>
    <property type="match status" value="1"/>
</dbReference>
<dbReference type="Gene3D" id="3.40.50.300">
    <property type="entry name" value="P-loop containing nucleotide triphosphate hydrolases"/>
    <property type="match status" value="2"/>
</dbReference>
<dbReference type="InterPro" id="IPR038729">
    <property type="entry name" value="Rad50/SbcC_AAA"/>
</dbReference>
<feature type="region of interest" description="Disordered" evidence="2">
    <location>
        <begin position="768"/>
        <end position="788"/>
    </location>
</feature>
<dbReference type="InterPro" id="IPR027417">
    <property type="entry name" value="P-loop_NTPase"/>
</dbReference>
<comment type="caution">
    <text evidence="4">The sequence shown here is derived from an EMBL/GenBank/DDBJ whole genome shotgun (WGS) entry which is preliminary data.</text>
</comment>